<dbReference type="Pfam" id="PF00005">
    <property type="entry name" value="ABC_tran"/>
    <property type="match status" value="1"/>
</dbReference>
<dbReference type="PANTHER" id="PTHR19211:SF14">
    <property type="entry name" value="ATP-BINDING CASSETTE SUB-FAMILY F MEMBER 1"/>
    <property type="match status" value="1"/>
</dbReference>
<protein>
    <submittedName>
        <fullName evidence="3">ABC-F family ATP-binding cassette domain-containing protein</fullName>
    </submittedName>
</protein>
<dbReference type="AlphaFoldDB" id="A0AAJ4LWK3"/>
<dbReference type="Gene3D" id="3.40.50.300">
    <property type="entry name" value="P-loop containing nucleotide triphosphate hydrolases"/>
    <property type="match status" value="1"/>
</dbReference>
<dbReference type="GO" id="GO:0005524">
    <property type="term" value="F:ATP binding"/>
    <property type="evidence" value="ECO:0007669"/>
    <property type="project" value="UniProtKB-KW"/>
</dbReference>
<sequence length="135" mass="14995">MILHKKHAFIECFCTINGHRVVFVDQWKGNKIAGLIDVSIRFGLSGKLALQAVQSLSGGEQTQVKLCCLALQPTHLLVLDEPTTHLDINVKSALKQALIEYSGAVIVVSHEREFVDDWPDRNVDVQAFQTNTNAE</sequence>
<evidence type="ECO:0000259" key="2">
    <source>
        <dbReference type="Pfam" id="PF00005"/>
    </source>
</evidence>
<evidence type="ECO:0000256" key="1">
    <source>
        <dbReference type="ARBA" id="ARBA00022737"/>
    </source>
</evidence>
<keyword evidence="3" id="KW-0547">Nucleotide-binding</keyword>
<evidence type="ECO:0000313" key="4">
    <source>
        <dbReference type="Proteomes" id="UP000594435"/>
    </source>
</evidence>
<accession>A0AAJ4LWK3</accession>
<keyword evidence="1" id="KW-0677">Repeat</keyword>
<dbReference type="InterPro" id="IPR027417">
    <property type="entry name" value="P-loop_NTPase"/>
</dbReference>
<keyword evidence="3" id="KW-0067">ATP-binding</keyword>
<name>A0AAJ4LWK3_9VIBR</name>
<dbReference type="SUPFAM" id="SSF52540">
    <property type="entry name" value="P-loop containing nucleoside triphosphate hydrolases"/>
    <property type="match status" value="1"/>
</dbReference>
<dbReference type="GO" id="GO:0016887">
    <property type="term" value="F:ATP hydrolysis activity"/>
    <property type="evidence" value="ECO:0007669"/>
    <property type="project" value="InterPro"/>
</dbReference>
<dbReference type="InterPro" id="IPR003439">
    <property type="entry name" value="ABC_transporter-like_ATP-bd"/>
</dbReference>
<proteinExistence type="predicted"/>
<feature type="domain" description="ABC transporter" evidence="2">
    <location>
        <begin position="49"/>
        <end position="84"/>
    </location>
</feature>
<dbReference type="RefSeq" id="WP_045572210.1">
    <property type="nucleotide sequence ID" value="NZ_CP065218.1"/>
</dbReference>
<gene>
    <name evidence="3" type="ORF">I3X05_17785</name>
</gene>
<organism evidence="3 4">
    <name type="scientific">Vibrio navarrensis</name>
    <dbReference type="NCBI Taxonomy" id="29495"/>
    <lineage>
        <taxon>Bacteria</taxon>
        <taxon>Pseudomonadati</taxon>
        <taxon>Pseudomonadota</taxon>
        <taxon>Gammaproteobacteria</taxon>
        <taxon>Vibrionales</taxon>
        <taxon>Vibrionaceae</taxon>
        <taxon>Vibrio</taxon>
    </lineage>
</organism>
<dbReference type="PANTHER" id="PTHR19211">
    <property type="entry name" value="ATP-BINDING TRANSPORT PROTEIN-RELATED"/>
    <property type="match status" value="1"/>
</dbReference>
<reference evidence="3 4" key="1">
    <citation type="submission" date="2020-11" db="EMBL/GenBank/DDBJ databases">
        <title>Complete and Circularized Genome Assembly of a human isolate of Vibrio navarrensis biotype pommerensis with MiSeq and MinION Sequence Data.</title>
        <authorList>
            <person name="Schwartz K."/>
            <person name="Borowiak M."/>
            <person name="Deneke C."/>
            <person name="Balau V."/>
            <person name="Metelmann C."/>
            <person name="Strauch E."/>
        </authorList>
    </citation>
    <scope>NUCLEOTIDE SEQUENCE [LARGE SCALE GENOMIC DNA]</scope>
    <source>
        <strain evidence="3 4">20-VB00237</strain>
    </source>
</reference>
<dbReference type="InterPro" id="IPR050611">
    <property type="entry name" value="ABCF"/>
</dbReference>
<dbReference type="Proteomes" id="UP000594435">
    <property type="component" value="Chromosome 2"/>
</dbReference>
<dbReference type="EMBL" id="CP065218">
    <property type="protein sequence ID" value="QPL55973.1"/>
    <property type="molecule type" value="Genomic_DNA"/>
</dbReference>
<evidence type="ECO:0000313" key="3">
    <source>
        <dbReference type="EMBL" id="QPL55973.1"/>
    </source>
</evidence>